<gene>
    <name evidence="11" type="ORF">NADFUDRAFT_43018</name>
</gene>
<dbReference type="GO" id="GO:0016567">
    <property type="term" value="P:protein ubiquitination"/>
    <property type="evidence" value="ECO:0007669"/>
    <property type="project" value="UniProtKB-UniPathway"/>
</dbReference>
<evidence type="ECO:0000313" key="11">
    <source>
        <dbReference type="EMBL" id="ODQ64714.1"/>
    </source>
</evidence>
<dbReference type="InterPro" id="IPR015943">
    <property type="entry name" value="WD40/YVTN_repeat-like_dom_sf"/>
</dbReference>
<feature type="repeat" description="WD" evidence="9">
    <location>
        <begin position="319"/>
        <end position="360"/>
    </location>
</feature>
<dbReference type="CDD" id="cd00200">
    <property type="entry name" value="WD40"/>
    <property type="match status" value="1"/>
</dbReference>
<feature type="repeat" description="WD" evidence="9">
    <location>
        <begin position="63"/>
        <end position="105"/>
    </location>
</feature>
<evidence type="ECO:0000256" key="4">
    <source>
        <dbReference type="ARBA" id="ARBA00022574"/>
    </source>
</evidence>
<dbReference type="FunFam" id="2.130.10.10:FF:001074">
    <property type="entry name" value="Probable SOF1 protein"/>
    <property type="match status" value="1"/>
</dbReference>
<dbReference type="PROSITE" id="PS50294">
    <property type="entry name" value="WD_REPEATS_REGION"/>
    <property type="match status" value="3"/>
</dbReference>
<accession>A0A1E3PHM5</accession>
<dbReference type="EMBL" id="KV454411">
    <property type="protein sequence ID" value="ODQ64714.1"/>
    <property type="molecule type" value="Genomic_DNA"/>
</dbReference>
<evidence type="ECO:0000256" key="3">
    <source>
        <dbReference type="ARBA" id="ARBA00021762"/>
    </source>
</evidence>
<dbReference type="InterPro" id="IPR001680">
    <property type="entry name" value="WD40_rpt"/>
</dbReference>
<name>A0A1E3PHM5_9ASCO</name>
<sequence>MKIKTISRSADAYVPVSSAEAQRLPRNLDPALHPFERAREYTKALNATKLERMFAKPFIGQLGGGHIDGVYSMAKNARALNRIATGSGDGIIKYWDMSTREEIFSVKAHENVVHGLAVTPEGKLLSCGSDKNVKLWDINLGRSVRDPVSTYLGDGAFMSIDHHRSENKFVTGGDVIELWDTNRSKPILNLSWGADNINNVKFNQTETSMVASTGSDRSIIIYDIRTSSPIQRMITTLRTNSICWNPMEAFNFAAASEDHNVYLYDMRKLNRALNVYKDHVAAVMDVDFSPTGEELVTGAYDRSIRIFKTREGHSRDIYHTKRMQKVMCVKYTMDSKYIVSGSEDGNVRLWRSNASEKANVKSSRERTKLEYDVALKERYKHMPEIKRIARHRHVPKNILKAGEIKRDQLGSIKNKEANVRRHSKKGSLAFQKEREKHIVSTSIKELTTKK</sequence>
<dbReference type="Pfam" id="PF00400">
    <property type="entry name" value="WD40"/>
    <property type="match status" value="4"/>
</dbReference>
<keyword evidence="7" id="KW-0687">Ribonucleoprotein</keyword>
<evidence type="ECO:0000256" key="9">
    <source>
        <dbReference type="PROSITE-ProRule" id="PRU00221"/>
    </source>
</evidence>
<evidence type="ECO:0000313" key="12">
    <source>
        <dbReference type="Proteomes" id="UP000095009"/>
    </source>
</evidence>
<keyword evidence="6" id="KW-0539">Nucleus</keyword>
<evidence type="ECO:0000256" key="6">
    <source>
        <dbReference type="ARBA" id="ARBA00023242"/>
    </source>
</evidence>
<dbReference type="FunFam" id="2.130.10.10:FF:001105">
    <property type="entry name" value="WD40-repeat-containing domain protein"/>
    <property type="match status" value="1"/>
</dbReference>
<dbReference type="Pfam" id="PF04158">
    <property type="entry name" value="Sof1"/>
    <property type="match status" value="1"/>
</dbReference>
<dbReference type="InterPro" id="IPR019775">
    <property type="entry name" value="WD40_repeat_CS"/>
</dbReference>
<organism evidence="11 12">
    <name type="scientific">Nadsonia fulvescens var. elongata DSM 6958</name>
    <dbReference type="NCBI Taxonomy" id="857566"/>
    <lineage>
        <taxon>Eukaryota</taxon>
        <taxon>Fungi</taxon>
        <taxon>Dikarya</taxon>
        <taxon>Ascomycota</taxon>
        <taxon>Saccharomycotina</taxon>
        <taxon>Dipodascomycetes</taxon>
        <taxon>Dipodascales</taxon>
        <taxon>Dipodascales incertae sedis</taxon>
        <taxon>Nadsonia</taxon>
    </lineage>
</organism>
<feature type="repeat" description="WD" evidence="9">
    <location>
        <begin position="276"/>
        <end position="317"/>
    </location>
</feature>
<dbReference type="PRINTS" id="PR00320">
    <property type="entry name" value="GPROTEINBRPT"/>
</dbReference>
<evidence type="ECO:0000256" key="5">
    <source>
        <dbReference type="ARBA" id="ARBA00022737"/>
    </source>
</evidence>
<evidence type="ECO:0000256" key="7">
    <source>
        <dbReference type="ARBA" id="ARBA00023274"/>
    </source>
</evidence>
<feature type="repeat" description="WD" evidence="9">
    <location>
        <begin position="106"/>
        <end position="146"/>
    </location>
</feature>
<comment type="similarity">
    <text evidence="2">Belongs to the WD repeat DCAF13/WDSOF1 family.</text>
</comment>
<dbReference type="InterPro" id="IPR020472">
    <property type="entry name" value="WD40_PAC1"/>
</dbReference>
<dbReference type="SMART" id="SM00320">
    <property type="entry name" value="WD40"/>
    <property type="match status" value="7"/>
</dbReference>
<dbReference type="Gene3D" id="2.130.10.10">
    <property type="entry name" value="YVTN repeat-like/Quinoprotein amine dehydrogenase"/>
    <property type="match status" value="2"/>
</dbReference>
<dbReference type="PROSITE" id="PS00678">
    <property type="entry name" value="WD_REPEATS_1"/>
    <property type="match status" value="1"/>
</dbReference>
<dbReference type="PROSITE" id="PS50082">
    <property type="entry name" value="WD_REPEATS_2"/>
    <property type="match status" value="4"/>
</dbReference>
<keyword evidence="5" id="KW-0677">Repeat</keyword>
<keyword evidence="12" id="KW-1185">Reference proteome</keyword>
<dbReference type="PANTHER" id="PTHR22851:SF0">
    <property type="entry name" value="DDB1- AND CUL4-ASSOCIATED FACTOR 13"/>
    <property type="match status" value="1"/>
</dbReference>
<reference evidence="11 12" key="1">
    <citation type="journal article" date="2016" name="Proc. Natl. Acad. Sci. U.S.A.">
        <title>Comparative genomics of biotechnologically important yeasts.</title>
        <authorList>
            <person name="Riley R."/>
            <person name="Haridas S."/>
            <person name="Wolfe K.H."/>
            <person name="Lopes M.R."/>
            <person name="Hittinger C.T."/>
            <person name="Goeker M."/>
            <person name="Salamov A.A."/>
            <person name="Wisecaver J.H."/>
            <person name="Long T.M."/>
            <person name="Calvey C.H."/>
            <person name="Aerts A.L."/>
            <person name="Barry K.W."/>
            <person name="Choi C."/>
            <person name="Clum A."/>
            <person name="Coughlan A.Y."/>
            <person name="Deshpande S."/>
            <person name="Douglass A.P."/>
            <person name="Hanson S.J."/>
            <person name="Klenk H.-P."/>
            <person name="LaButti K.M."/>
            <person name="Lapidus A."/>
            <person name="Lindquist E.A."/>
            <person name="Lipzen A.M."/>
            <person name="Meier-Kolthoff J.P."/>
            <person name="Ohm R.A."/>
            <person name="Otillar R.P."/>
            <person name="Pangilinan J.L."/>
            <person name="Peng Y."/>
            <person name="Rokas A."/>
            <person name="Rosa C.A."/>
            <person name="Scheuner C."/>
            <person name="Sibirny A.A."/>
            <person name="Slot J.C."/>
            <person name="Stielow J.B."/>
            <person name="Sun H."/>
            <person name="Kurtzman C.P."/>
            <person name="Blackwell M."/>
            <person name="Grigoriev I.V."/>
            <person name="Jeffries T.W."/>
        </authorList>
    </citation>
    <scope>NUCLEOTIDE SEQUENCE [LARGE SCALE GENOMIC DNA]</scope>
    <source>
        <strain evidence="11 12">DSM 6958</strain>
    </source>
</reference>
<feature type="domain" description="Sof1-like protein" evidence="10">
    <location>
        <begin position="352"/>
        <end position="438"/>
    </location>
</feature>
<dbReference type="STRING" id="857566.A0A1E3PHM5"/>
<evidence type="ECO:0000256" key="1">
    <source>
        <dbReference type="ARBA" id="ARBA00004604"/>
    </source>
</evidence>
<evidence type="ECO:0000256" key="8">
    <source>
        <dbReference type="ARBA" id="ARBA00032239"/>
    </source>
</evidence>
<dbReference type="UniPathway" id="UPA00143"/>
<dbReference type="GO" id="GO:0032040">
    <property type="term" value="C:small-subunit processome"/>
    <property type="evidence" value="ECO:0007669"/>
    <property type="project" value="EnsemblFungi"/>
</dbReference>
<evidence type="ECO:0000259" key="10">
    <source>
        <dbReference type="Pfam" id="PF04158"/>
    </source>
</evidence>
<proteinExistence type="inferred from homology"/>
<keyword evidence="4 9" id="KW-0853">WD repeat</keyword>
<dbReference type="PANTHER" id="PTHR22851">
    <property type="entry name" value="U3 SMALL NUCLEOLAR RNA U3 SNORNA ASSOCIATED PROTEIN"/>
    <property type="match status" value="1"/>
</dbReference>
<dbReference type="SUPFAM" id="SSF50978">
    <property type="entry name" value="WD40 repeat-like"/>
    <property type="match status" value="1"/>
</dbReference>
<dbReference type="AlphaFoldDB" id="A0A1E3PHM5"/>
<evidence type="ECO:0000256" key="2">
    <source>
        <dbReference type="ARBA" id="ARBA00005649"/>
    </source>
</evidence>
<comment type="subcellular location">
    <subcellularLocation>
        <location evidence="1">Nucleus</location>
        <location evidence="1">Nucleolus</location>
    </subcellularLocation>
</comment>
<protein>
    <recommendedName>
        <fullName evidence="3">DDB1- and CUL4-associated factor 13</fullName>
    </recommendedName>
    <alternativeName>
        <fullName evidence="8">WD repeat and SOF domain-containing protein 1</fullName>
    </alternativeName>
</protein>
<dbReference type="InterPro" id="IPR007287">
    <property type="entry name" value="Sof1"/>
</dbReference>
<dbReference type="InterPro" id="IPR036322">
    <property type="entry name" value="WD40_repeat_dom_sf"/>
</dbReference>
<dbReference type="Proteomes" id="UP000095009">
    <property type="component" value="Unassembled WGS sequence"/>
</dbReference>
<dbReference type="InterPro" id="IPR051733">
    <property type="entry name" value="WD_repeat_DCAF13/WDSOF1"/>
</dbReference>
<dbReference type="GO" id="GO:0000462">
    <property type="term" value="P:maturation of SSU-rRNA from tricistronic rRNA transcript (SSU-rRNA, 5.8S rRNA, LSU-rRNA)"/>
    <property type="evidence" value="ECO:0007669"/>
    <property type="project" value="TreeGrafter"/>
</dbReference>
<dbReference type="OrthoDB" id="10249065at2759"/>